<keyword evidence="6" id="KW-1185">Reference proteome</keyword>
<evidence type="ECO:0000313" key="5">
    <source>
        <dbReference type="EMBL" id="MCR6481895.1"/>
    </source>
</evidence>
<dbReference type="Gene3D" id="1.10.10.10">
    <property type="entry name" value="Winged helix-like DNA-binding domain superfamily/Winged helix DNA-binding domain"/>
    <property type="match status" value="1"/>
</dbReference>
<gene>
    <name evidence="5" type="ORF">M8542_03610</name>
</gene>
<dbReference type="SUPFAM" id="SSF48452">
    <property type="entry name" value="TPR-like"/>
    <property type="match status" value="2"/>
</dbReference>
<accession>A0A9X2N7F0</accession>
<dbReference type="CDD" id="cd06170">
    <property type="entry name" value="LuxR_C_like"/>
    <property type="match status" value="1"/>
</dbReference>
<dbReference type="Pfam" id="PF13191">
    <property type="entry name" value="AAA_16"/>
    <property type="match status" value="1"/>
</dbReference>
<comment type="caution">
    <text evidence="5">The sequence shown here is derived from an EMBL/GenBank/DDBJ whole genome shotgun (WGS) entry which is preliminary data.</text>
</comment>
<dbReference type="Pfam" id="PF00196">
    <property type="entry name" value="GerE"/>
    <property type="match status" value="1"/>
</dbReference>
<dbReference type="Gene3D" id="1.25.40.10">
    <property type="entry name" value="Tetratricopeptide repeat domain"/>
    <property type="match status" value="2"/>
</dbReference>
<dbReference type="EMBL" id="JAMXQV010000001">
    <property type="protein sequence ID" value="MCR6481895.1"/>
    <property type="molecule type" value="Genomic_DNA"/>
</dbReference>
<protein>
    <submittedName>
        <fullName evidence="5">AAA family ATPase</fullName>
    </submittedName>
</protein>
<dbReference type="SUPFAM" id="SSF46894">
    <property type="entry name" value="C-terminal effector domain of the bipartite response regulators"/>
    <property type="match status" value="1"/>
</dbReference>
<keyword evidence="1" id="KW-0547">Nucleotide-binding</keyword>
<dbReference type="InterPro" id="IPR016032">
    <property type="entry name" value="Sig_transdc_resp-reg_C-effctor"/>
</dbReference>
<dbReference type="PANTHER" id="PTHR16305">
    <property type="entry name" value="TESTICULAR SOLUBLE ADENYLYL CYCLASE"/>
    <property type="match status" value="1"/>
</dbReference>
<evidence type="ECO:0000313" key="6">
    <source>
        <dbReference type="Proteomes" id="UP001144096"/>
    </source>
</evidence>
<dbReference type="Proteomes" id="UP001144096">
    <property type="component" value="Unassembled WGS sequence"/>
</dbReference>
<dbReference type="InterPro" id="IPR000792">
    <property type="entry name" value="Tscrpt_reg_LuxR_C"/>
</dbReference>
<feature type="domain" description="HTH luxR-type" evidence="4">
    <location>
        <begin position="824"/>
        <end position="889"/>
    </location>
</feature>
<dbReference type="PROSITE" id="PS50043">
    <property type="entry name" value="HTH_LUXR_2"/>
    <property type="match status" value="1"/>
</dbReference>
<dbReference type="GO" id="GO:0003677">
    <property type="term" value="F:DNA binding"/>
    <property type="evidence" value="ECO:0007669"/>
    <property type="project" value="InterPro"/>
</dbReference>
<feature type="compositionally biased region" description="Low complexity" evidence="3">
    <location>
        <begin position="813"/>
        <end position="832"/>
    </location>
</feature>
<evidence type="ECO:0000259" key="4">
    <source>
        <dbReference type="PROSITE" id="PS50043"/>
    </source>
</evidence>
<organism evidence="5 6">
    <name type="scientific">Amycolatopsis iheyensis</name>
    <dbReference type="NCBI Taxonomy" id="2945988"/>
    <lineage>
        <taxon>Bacteria</taxon>
        <taxon>Bacillati</taxon>
        <taxon>Actinomycetota</taxon>
        <taxon>Actinomycetes</taxon>
        <taxon>Pseudonocardiales</taxon>
        <taxon>Pseudonocardiaceae</taxon>
        <taxon>Amycolatopsis</taxon>
    </lineage>
</organism>
<dbReference type="SUPFAM" id="SSF52540">
    <property type="entry name" value="P-loop containing nucleoside triphosphate hydrolases"/>
    <property type="match status" value="1"/>
</dbReference>
<name>A0A9X2N7F0_9PSEU</name>
<dbReference type="GO" id="GO:0004016">
    <property type="term" value="F:adenylate cyclase activity"/>
    <property type="evidence" value="ECO:0007669"/>
    <property type="project" value="TreeGrafter"/>
</dbReference>
<dbReference type="AlphaFoldDB" id="A0A9X2N7F0"/>
<dbReference type="PRINTS" id="PR00038">
    <property type="entry name" value="HTHLUXR"/>
</dbReference>
<dbReference type="PROSITE" id="PS00622">
    <property type="entry name" value="HTH_LUXR_1"/>
    <property type="match status" value="1"/>
</dbReference>
<evidence type="ECO:0000256" key="1">
    <source>
        <dbReference type="ARBA" id="ARBA00022741"/>
    </source>
</evidence>
<dbReference type="GO" id="GO:0005524">
    <property type="term" value="F:ATP binding"/>
    <property type="evidence" value="ECO:0007669"/>
    <property type="project" value="UniProtKB-KW"/>
</dbReference>
<dbReference type="RefSeq" id="WP_257918512.1">
    <property type="nucleotide sequence ID" value="NZ_JAMXQV010000001.1"/>
</dbReference>
<feature type="region of interest" description="Disordered" evidence="3">
    <location>
        <begin position="810"/>
        <end position="832"/>
    </location>
</feature>
<dbReference type="InterPro" id="IPR027417">
    <property type="entry name" value="P-loop_NTPase"/>
</dbReference>
<dbReference type="PANTHER" id="PTHR16305:SF28">
    <property type="entry name" value="GUANYLATE CYCLASE DOMAIN-CONTAINING PROTEIN"/>
    <property type="match status" value="1"/>
</dbReference>
<keyword evidence="2" id="KW-0067">ATP-binding</keyword>
<dbReference type="GO" id="GO:0005737">
    <property type="term" value="C:cytoplasm"/>
    <property type="evidence" value="ECO:0007669"/>
    <property type="project" value="TreeGrafter"/>
</dbReference>
<evidence type="ECO:0000256" key="3">
    <source>
        <dbReference type="SAM" id="MobiDB-lite"/>
    </source>
</evidence>
<dbReference type="InterPro" id="IPR036388">
    <property type="entry name" value="WH-like_DNA-bd_sf"/>
</dbReference>
<evidence type="ECO:0000256" key="2">
    <source>
        <dbReference type="ARBA" id="ARBA00022840"/>
    </source>
</evidence>
<dbReference type="Gene3D" id="3.40.50.300">
    <property type="entry name" value="P-loop containing nucleotide triphosphate hydrolases"/>
    <property type="match status" value="1"/>
</dbReference>
<dbReference type="GO" id="GO:0006355">
    <property type="term" value="P:regulation of DNA-templated transcription"/>
    <property type="evidence" value="ECO:0007669"/>
    <property type="project" value="InterPro"/>
</dbReference>
<sequence>MEREKVLDSLIELLDESRGGNGVVALLTGGVGSGKTSLLRRFSERAADSGALVLSACGSFAEEDVHLGMLDQLFGNPLLPPETVTQAHRIMASAADADSSSGLRFDARVAHGICVALLELSKERPLVVLVDDMQFADRASLRTLLYIQHRIGVSRVLMILTESASARPARSRLHSEIIRQPHARHLTLPPLSVGGVAQVLAERLGADTAARLAGACHRLTGGNPLLTHALAEDCDQAGATELTAGVAYEHAVLSCLHRSPAHLVRTARAVAVLDGHGGAEDLAQILRMDQAKVTAALNTLEHSGLIEHHRFRHERAARVVRGELPEDEARALNLEVALRLQQQGKPDTVVANYLLRGGTTESWALPVLWGAAQEALRDDRVDDAVAYLTLPKQESMTPREAAAFTARLVQIQHRTNPAAAAMRLGALGESFDQGHLSTPNTADYLYSLLWHGRLDRATAVLAEPSAECFAGSQWVRVWYPGVAGERPASGRYESTCSSQALALSLSSKYREEALAAAEQVLESCWLIEVPQLEEVVAALQALILAGEPHRADRWCDELLKMKAVHTSPTLRAVITDVKAGVALRLGDLNAAERCARQALSILPAQSWGTMVGLPLAHLVDALTRMGRYEEAAAELKRDIPVAVRRTAFWLQYLTARGNHYLATDRLHAALEDFATVRTLAIRWDLDHPELVPWRLSAAKAHARLGHADQARKLLREQLERCGEERVRAYAVCLRALAEVSEFKERLPMLRRAAEQLQTCDDRFELAHVFASLSECAQMLGDYNRARTAQRRAVQLAKSCGAEPLWRSLTPAGAPAVTDAPSPPSDDSSSALSAAEQRVASLASLGHTNREIGRKLYITVSTVEQHLTRVYRKLNINRRTELPSGHRWLSHAGDVDQMPRHEVASW</sequence>
<dbReference type="InterPro" id="IPR011990">
    <property type="entry name" value="TPR-like_helical_dom_sf"/>
</dbReference>
<proteinExistence type="predicted"/>
<dbReference type="SMART" id="SM00421">
    <property type="entry name" value="HTH_LUXR"/>
    <property type="match status" value="1"/>
</dbReference>
<dbReference type="InterPro" id="IPR041664">
    <property type="entry name" value="AAA_16"/>
</dbReference>
<reference evidence="5" key="1">
    <citation type="submission" date="2022-06" db="EMBL/GenBank/DDBJ databases">
        <title>Amycolatopsis iheyaensis sp. nov., a new species of the genus Amycolatopsis isolated from soil in Iheya island, Japan.</title>
        <authorList>
            <person name="Ngamcharungchit C."/>
            <person name="Kanto H."/>
            <person name="Take A."/>
            <person name="Intra B."/>
            <person name="Matsumoto A."/>
            <person name="Panbangred W."/>
            <person name="Inahashi Y."/>
        </authorList>
    </citation>
    <scope>NUCLEOTIDE SEQUENCE</scope>
    <source>
        <strain evidence="5">OK19-0408</strain>
    </source>
</reference>